<reference evidence="6 7" key="1">
    <citation type="submission" date="2023-10" db="EMBL/GenBank/DDBJ databases">
        <authorList>
            <person name="Maclean D."/>
            <person name="Macfadyen A."/>
        </authorList>
    </citation>
    <scope>NUCLEOTIDE SEQUENCE [LARGE SCALE GENOMIC DNA]</scope>
</reference>
<accession>A0AAV1IGN4</accession>
<dbReference type="Pfam" id="PF00153">
    <property type="entry name" value="Mito_carr"/>
    <property type="match status" value="2"/>
</dbReference>
<dbReference type="SUPFAM" id="SSF103506">
    <property type="entry name" value="Mitochondrial carrier"/>
    <property type="match status" value="1"/>
</dbReference>
<dbReference type="GO" id="GO:0015742">
    <property type="term" value="P:alpha-ketoglutarate transport"/>
    <property type="evidence" value="ECO:0007669"/>
    <property type="project" value="TreeGrafter"/>
</dbReference>
<dbReference type="PANTHER" id="PTHR46982:SF1">
    <property type="entry name" value="CITRATE_OXOGLUTARATE CARRIER PROTEIN"/>
    <property type="match status" value="1"/>
</dbReference>
<dbReference type="InterPro" id="IPR018108">
    <property type="entry name" value="MCP_transmembrane"/>
</dbReference>
<dbReference type="Gene3D" id="1.50.40.10">
    <property type="entry name" value="Mitochondrial carrier domain"/>
    <property type="match status" value="1"/>
</dbReference>
<dbReference type="InterPro" id="IPR053017">
    <property type="entry name" value="Mito_Cit/Oxoglu_Carrier"/>
</dbReference>
<evidence type="ECO:0000256" key="2">
    <source>
        <dbReference type="ARBA" id="ARBA00022692"/>
    </source>
</evidence>
<evidence type="ECO:0000256" key="5">
    <source>
        <dbReference type="RuleBase" id="RU000488"/>
    </source>
</evidence>
<evidence type="ECO:0000256" key="4">
    <source>
        <dbReference type="PROSITE-ProRule" id="PRU00282"/>
    </source>
</evidence>
<gene>
    <name evidence="6" type="ORF">CVIRNUC_008575</name>
</gene>
<dbReference type="AlphaFoldDB" id="A0AAV1IGN4"/>
<dbReference type="EMBL" id="CAUYUE010000012">
    <property type="protein sequence ID" value="CAK0785367.1"/>
    <property type="molecule type" value="Genomic_DNA"/>
</dbReference>
<sequence length="338" mass="36153">MTSHLRPPIACYQASLSSAAALHQQSFIPAATAVGHAQPGLLIPAAMEMKGGGWHNAVIGPVLQCLEAATLGMPLEVWKTYMGRNRDATTLGAIRSIYHAGGGGFPGVSAFWAGTGPKMVESASKGMILMYAKEAILKVLSKSEVNPGLAGAAAGAGGGLCQVSIMGPMTYLVTGAVTGDKSESTVHRIRRTYADKGIKGFYPGGTAIAFRQMTNWASRQGFTEAVRDQFKLRLHGNKSAKLSKTEEVSSGILGGMMACWNHPFEVARIEAQARGDQNQKDLNMVQIFRMIVKEQGPKGLFKGLFPRVLLGIWQTLFMVTGAKLVQDALLDMQQSKKQ</sequence>
<dbReference type="GO" id="GO:0005371">
    <property type="term" value="F:tricarboxylate secondary active transmembrane transporter activity"/>
    <property type="evidence" value="ECO:0007669"/>
    <property type="project" value="TreeGrafter"/>
</dbReference>
<evidence type="ECO:0000256" key="1">
    <source>
        <dbReference type="ARBA" id="ARBA00004141"/>
    </source>
</evidence>
<keyword evidence="3 4" id="KW-0472">Membrane</keyword>
<dbReference type="Proteomes" id="UP001314263">
    <property type="component" value="Unassembled WGS sequence"/>
</dbReference>
<evidence type="ECO:0000313" key="7">
    <source>
        <dbReference type="Proteomes" id="UP001314263"/>
    </source>
</evidence>
<dbReference type="PANTHER" id="PTHR46982">
    <property type="entry name" value="CITRATE/OXOGLUTARATE CARRIER PROTEIN"/>
    <property type="match status" value="1"/>
</dbReference>
<dbReference type="GO" id="GO:0016020">
    <property type="term" value="C:membrane"/>
    <property type="evidence" value="ECO:0007669"/>
    <property type="project" value="UniProtKB-SubCell"/>
</dbReference>
<keyword evidence="5" id="KW-0813">Transport</keyword>
<protein>
    <submittedName>
        <fullName evidence="6">Uncharacterized protein</fullName>
    </submittedName>
</protein>
<name>A0AAV1IGN4_9CHLO</name>
<evidence type="ECO:0000313" key="6">
    <source>
        <dbReference type="EMBL" id="CAK0785367.1"/>
    </source>
</evidence>
<dbReference type="PROSITE" id="PS50920">
    <property type="entry name" value="SOLCAR"/>
    <property type="match status" value="2"/>
</dbReference>
<feature type="repeat" description="Solcar" evidence="4">
    <location>
        <begin position="246"/>
        <end position="328"/>
    </location>
</feature>
<comment type="subcellular location">
    <subcellularLocation>
        <location evidence="1">Membrane</location>
        <topology evidence="1">Multi-pass membrane protein</topology>
    </subcellularLocation>
</comment>
<evidence type="ECO:0000256" key="3">
    <source>
        <dbReference type="ARBA" id="ARBA00023136"/>
    </source>
</evidence>
<keyword evidence="7" id="KW-1185">Reference proteome</keyword>
<dbReference type="GO" id="GO:0005739">
    <property type="term" value="C:mitochondrion"/>
    <property type="evidence" value="ECO:0007669"/>
    <property type="project" value="TreeGrafter"/>
</dbReference>
<proteinExistence type="inferred from homology"/>
<dbReference type="GO" id="GO:0006843">
    <property type="term" value="P:mitochondrial citrate transmembrane transport"/>
    <property type="evidence" value="ECO:0007669"/>
    <property type="project" value="TreeGrafter"/>
</dbReference>
<comment type="caution">
    <text evidence="6">The sequence shown here is derived from an EMBL/GenBank/DDBJ whole genome shotgun (WGS) entry which is preliminary data.</text>
</comment>
<organism evidence="6 7">
    <name type="scientific">Coccomyxa viridis</name>
    <dbReference type="NCBI Taxonomy" id="1274662"/>
    <lineage>
        <taxon>Eukaryota</taxon>
        <taxon>Viridiplantae</taxon>
        <taxon>Chlorophyta</taxon>
        <taxon>core chlorophytes</taxon>
        <taxon>Trebouxiophyceae</taxon>
        <taxon>Trebouxiophyceae incertae sedis</taxon>
        <taxon>Coccomyxaceae</taxon>
        <taxon>Coccomyxa</taxon>
    </lineage>
</organism>
<comment type="similarity">
    <text evidence="5">Belongs to the mitochondrial carrier (TC 2.A.29) family.</text>
</comment>
<dbReference type="InterPro" id="IPR023395">
    <property type="entry name" value="MCP_dom_sf"/>
</dbReference>
<keyword evidence="2 4" id="KW-0812">Transmembrane</keyword>
<feature type="repeat" description="Solcar" evidence="4">
    <location>
        <begin position="146"/>
        <end position="229"/>
    </location>
</feature>